<dbReference type="Pfam" id="PF00106">
    <property type="entry name" value="adh_short"/>
    <property type="match status" value="1"/>
</dbReference>
<dbReference type="SUPFAM" id="SSF51735">
    <property type="entry name" value="NAD(P)-binding Rossmann-fold domains"/>
    <property type="match status" value="1"/>
</dbReference>
<dbReference type="InterPro" id="IPR036291">
    <property type="entry name" value="NAD(P)-bd_dom_sf"/>
</dbReference>
<dbReference type="Proteomes" id="UP000248795">
    <property type="component" value="Unassembled WGS sequence"/>
</dbReference>
<keyword evidence="2" id="KW-0560">Oxidoreductase</keyword>
<dbReference type="Gene3D" id="3.40.50.720">
    <property type="entry name" value="NAD(P)-binding Rossmann-like Domain"/>
    <property type="match status" value="1"/>
</dbReference>
<dbReference type="PANTHER" id="PTHR42901">
    <property type="entry name" value="ALCOHOL DEHYDROGENASE"/>
    <property type="match status" value="1"/>
</dbReference>
<evidence type="ECO:0000313" key="5">
    <source>
        <dbReference type="Proteomes" id="UP000248795"/>
    </source>
</evidence>
<protein>
    <submittedName>
        <fullName evidence="4">Short-chain dehydrogenase</fullName>
    </submittedName>
</protein>
<comment type="similarity">
    <text evidence="1 3">Belongs to the short-chain dehydrogenases/reductases (SDR) family.</text>
</comment>
<evidence type="ECO:0000313" key="4">
    <source>
        <dbReference type="EMBL" id="PZF78583.1"/>
    </source>
</evidence>
<evidence type="ECO:0000256" key="1">
    <source>
        <dbReference type="ARBA" id="ARBA00006484"/>
    </source>
</evidence>
<dbReference type="GO" id="GO:0016491">
    <property type="term" value="F:oxidoreductase activity"/>
    <property type="evidence" value="ECO:0007669"/>
    <property type="project" value="UniProtKB-KW"/>
</dbReference>
<accession>A0A2W2CEF2</accession>
<dbReference type="CDD" id="cd05233">
    <property type="entry name" value="SDR_c"/>
    <property type="match status" value="1"/>
</dbReference>
<sequence>MAFKGKRVIITGAGRGLGAALAVVLADQGADLLITGRSRENLTAVAEAIKNRTGRKPEARLLDMADASEVTLFAKGLRDEGKPVDILINNAAQWLPGRMTDHDALAISQTISANVTGTMLLTRGLVPLLEKSGAGDIMTIVSISGLPNTRLQTASVAYAASKQAQAAISDGLRQELKGRPVRVQAVFPPYIEDLSPLDPAWDRPRDAASSVTNRDIVETILFALERPRHVTLASIIIDPDTGGLA</sequence>
<dbReference type="PRINTS" id="PR00080">
    <property type="entry name" value="SDRFAMILY"/>
</dbReference>
<dbReference type="InterPro" id="IPR002347">
    <property type="entry name" value="SDR_fam"/>
</dbReference>
<comment type="caution">
    <text evidence="4">The sequence shown here is derived from an EMBL/GenBank/DDBJ whole genome shotgun (WGS) entry which is preliminary data.</text>
</comment>
<dbReference type="AlphaFoldDB" id="A0A2W2CEF2"/>
<reference evidence="5" key="1">
    <citation type="submission" date="2018-06" db="EMBL/GenBank/DDBJ databases">
        <title>Aestuariibacter litoralis strain KCTC 52945T.</title>
        <authorList>
            <person name="Li X."/>
            <person name="Salam N."/>
            <person name="Li J.-L."/>
            <person name="Chen Y.-M."/>
            <person name="Yang Z.-W."/>
            <person name="Zhang L.-Y."/>
            <person name="Han M.-X."/>
            <person name="Xiao M."/>
            <person name="Li W.-J."/>
        </authorList>
    </citation>
    <scope>NUCLEOTIDE SEQUENCE [LARGE SCALE GENOMIC DNA]</scope>
    <source>
        <strain evidence="5">KCTC 52945</strain>
    </source>
</reference>
<organism evidence="4 5">
    <name type="scientific">Aestuariivirga litoralis</name>
    <dbReference type="NCBI Taxonomy" id="2650924"/>
    <lineage>
        <taxon>Bacteria</taxon>
        <taxon>Pseudomonadati</taxon>
        <taxon>Pseudomonadota</taxon>
        <taxon>Alphaproteobacteria</taxon>
        <taxon>Hyphomicrobiales</taxon>
        <taxon>Aestuariivirgaceae</taxon>
        <taxon>Aestuariivirga</taxon>
    </lineage>
</organism>
<dbReference type="PANTHER" id="PTHR42901:SF1">
    <property type="entry name" value="ALCOHOL DEHYDROGENASE"/>
    <property type="match status" value="1"/>
</dbReference>
<evidence type="ECO:0000256" key="2">
    <source>
        <dbReference type="ARBA" id="ARBA00023002"/>
    </source>
</evidence>
<dbReference type="PRINTS" id="PR00081">
    <property type="entry name" value="GDHRDH"/>
</dbReference>
<dbReference type="EMBL" id="QKVK01000001">
    <property type="protein sequence ID" value="PZF78583.1"/>
    <property type="molecule type" value="Genomic_DNA"/>
</dbReference>
<keyword evidence="5" id="KW-1185">Reference proteome</keyword>
<dbReference type="RefSeq" id="WP_111195911.1">
    <property type="nucleotide sequence ID" value="NZ_QKVK01000001.1"/>
</dbReference>
<gene>
    <name evidence="4" type="ORF">DK847_01885</name>
</gene>
<name>A0A2W2CEF2_9HYPH</name>
<evidence type="ECO:0000256" key="3">
    <source>
        <dbReference type="RuleBase" id="RU000363"/>
    </source>
</evidence>
<proteinExistence type="inferred from homology"/>